<evidence type="ECO:0000256" key="1">
    <source>
        <dbReference type="SAM" id="Coils"/>
    </source>
</evidence>
<comment type="caution">
    <text evidence="2">The sequence shown here is derived from an EMBL/GenBank/DDBJ whole genome shotgun (WGS) entry which is preliminary data.</text>
</comment>
<protein>
    <submittedName>
        <fullName evidence="2">Uncharacterized protein</fullName>
    </submittedName>
</protein>
<evidence type="ECO:0000313" key="3">
    <source>
        <dbReference type="Proteomes" id="UP000078503"/>
    </source>
</evidence>
<name>A0A178KMY5_9GAMM</name>
<dbReference type="Proteomes" id="UP000078503">
    <property type="component" value="Unassembled WGS sequence"/>
</dbReference>
<organism evidence="2 3">
    <name type="scientific">Photobacterium jeanii</name>
    <dbReference type="NCBI Taxonomy" id="858640"/>
    <lineage>
        <taxon>Bacteria</taxon>
        <taxon>Pseudomonadati</taxon>
        <taxon>Pseudomonadota</taxon>
        <taxon>Gammaproteobacteria</taxon>
        <taxon>Vibrionales</taxon>
        <taxon>Vibrionaceae</taxon>
        <taxon>Photobacterium</taxon>
    </lineage>
</organism>
<sequence length="83" mass="9535">MAITIRDIDQHYYMIEDLKSLTGNKVTTKALIKGGYIAVELGEQLKLEQEAHEKTKKELEELKSLVAGYLNHQKALTDYLRRS</sequence>
<reference evidence="2 3" key="1">
    <citation type="submission" date="2016-03" db="EMBL/GenBank/DDBJ databases">
        <title>Photobacterium proteolyticum sp. nov. a protease producing bacterium isolated from ocean sediments of Laizhou Bay.</title>
        <authorList>
            <person name="Li Y."/>
        </authorList>
    </citation>
    <scope>NUCLEOTIDE SEQUENCE [LARGE SCALE GENOMIC DNA]</scope>
    <source>
        <strain evidence="2 3">R-40508</strain>
    </source>
</reference>
<proteinExistence type="predicted"/>
<accession>A0A178KMY5</accession>
<dbReference type="AlphaFoldDB" id="A0A178KMY5"/>
<dbReference type="EMBL" id="LVHF01000012">
    <property type="protein sequence ID" value="OAN17922.1"/>
    <property type="molecule type" value="Genomic_DNA"/>
</dbReference>
<gene>
    <name evidence="2" type="ORF">A3K86_03115</name>
</gene>
<keyword evidence="3" id="KW-1185">Reference proteome</keyword>
<feature type="coiled-coil region" evidence="1">
    <location>
        <begin position="38"/>
        <end position="65"/>
    </location>
</feature>
<dbReference type="OrthoDB" id="5770596at2"/>
<evidence type="ECO:0000313" key="2">
    <source>
        <dbReference type="EMBL" id="OAN17922.1"/>
    </source>
</evidence>
<keyword evidence="1" id="KW-0175">Coiled coil</keyword>